<gene>
    <name evidence="3" type="ORF">chiPu_0015995</name>
</gene>
<keyword evidence="4" id="KW-1185">Reference proteome</keyword>
<keyword evidence="2" id="KW-1133">Transmembrane helix</keyword>
<dbReference type="InterPro" id="IPR032675">
    <property type="entry name" value="LRR_dom_sf"/>
</dbReference>
<dbReference type="InterPro" id="IPR021082">
    <property type="entry name" value="Protein_GAPT"/>
</dbReference>
<dbReference type="PANTHER" id="PTHR20878">
    <property type="entry name" value="LEUCINE-RICH REPEAT CONTAINING PROTEIN 25"/>
    <property type="match status" value="1"/>
</dbReference>
<feature type="compositionally biased region" description="Polar residues" evidence="1">
    <location>
        <begin position="159"/>
        <end position="175"/>
    </location>
</feature>
<proteinExistence type="predicted"/>
<protein>
    <recommendedName>
        <fullName evidence="5">LRRCT domain-containing protein</fullName>
    </recommendedName>
</protein>
<feature type="region of interest" description="Disordered" evidence="1">
    <location>
        <begin position="146"/>
        <end position="194"/>
    </location>
</feature>
<dbReference type="AlphaFoldDB" id="A0A401T496"/>
<sequence>MTRIINISRNSELIELNFMNNEFQQLPKNLLLNFENLKVLNVNGNPLKSIPFSIIQEVQVIFQCSCAVLKDLTENCNKAENCTQSFLENLNCNGANNFSTFNVSSFYSAECDRINRISIYVLVPLLTFLVVGIAAFALSKYFSKRKSSNAHSPNKRHSVSSSDHGQQRYVSTTNWKDPAAATEKPEGSSGIRKQQMVHKDYENMVMGECDSAWGRCDRNLKSLDDTYYLESDPACDIYLNEQPVYCNYTGSVANPEDDVYIIPDK</sequence>
<dbReference type="Pfam" id="PF11770">
    <property type="entry name" value="GAPT"/>
    <property type="match status" value="1"/>
</dbReference>
<dbReference type="OMA" id="RINCECT"/>
<evidence type="ECO:0000313" key="4">
    <source>
        <dbReference type="Proteomes" id="UP000287033"/>
    </source>
</evidence>
<dbReference type="OrthoDB" id="8400687at2759"/>
<evidence type="ECO:0000256" key="2">
    <source>
        <dbReference type="SAM" id="Phobius"/>
    </source>
</evidence>
<dbReference type="InterPro" id="IPR039243">
    <property type="entry name" value="LRRC25"/>
</dbReference>
<name>A0A401T496_CHIPU</name>
<comment type="caution">
    <text evidence="3">The sequence shown here is derived from an EMBL/GenBank/DDBJ whole genome shotgun (WGS) entry which is preliminary data.</text>
</comment>
<dbReference type="PANTHER" id="PTHR20878:SF0">
    <property type="entry name" value="LEUCINE-RICH REPEAT-CONTAINING PROTEIN 25"/>
    <property type="match status" value="1"/>
</dbReference>
<keyword evidence="2" id="KW-0472">Membrane</keyword>
<evidence type="ECO:0008006" key="5">
    <source>
        <dbReference type="Google" id="ProtNLM"/>
    </source>
</evidence>
<dbReference type="STRING" id="137246.A0A401T496"/>
<feature type="compositionally biased region" description="Basic residues" evidence="1">
    <location>
        <begin position="146"/>
        <end position="158"/>
    </location>
</feature>
<evidence type="ECO:0000313" key="3">
    <source>
        <dbReference type="EMBL" id="GCC37491.1"/>
    </source>
</evidence>
<dbReference type="Gene3D" id="3.80.10.10">
    <property type="entry name" value="Ribonuclease Inhibitor"/>
    <property type="match status" value="1"/>
</dbReference>
<reference evidence="3 4" key="1">
    <citation type="journal article" date="2018" name="Nat. Ecol. Evol.">
        <title>Shark genomes provide insights into elasmobranch evolution and the origin of vertebrates.</title>
        <authorList>
            <person name="Hara Y"/>
            <person name="Yamaguchi K"/>
            <person name="Onimaru K"/>
            <person name="Kadota M"/>
            <person name="Koyanagi M"/>
            <person name="Keeley SD"/>
            <person name="Tatsumi K"/>
            <person name="Tanaka K"/>
            <person name="Motone F"/>
            <person name="Kageyama Y"/>
            <person name="Nozu R"/>
            <person name="Adachi N"/>
            <person name="Nishimura O"/>
            <person name="Nakagawa R"/>
            <person name="Tanegashima C"/>
            <person name="Kiyatake I"/>
            <person name="Matsumoto R"/>
            <person name="Murakumo K"/>
            <person name="Nishida K"/>
            <person name="Terakita A"/>
            <person name="Kuratani S"/>
            <person name="Sato K"/>
            <person name="Hyodo S Kuraku.S."/>
        </authorList>
    </citation>
    <scope>NUCLEOTIDE SEQUENCE [LARGE SCALE GENOMIC DNA]</scope>
</reference>
<organism evidence="3 4">
    <name type="scientific">Chiloscyllium punctatum</name>
    <name type="common">Brownbanded bambooshark</name>
    <name type="synonym">Hemiscyllium punctatum</name>
    <dbReference type="NCBI Taxonomy" id="137246"/>
    <lineage>
        <taxon>Eukaryota</taxon>
        <taxon>Metazoa</taxon>
        <taxon>Chordata</taxon>
        <taxon>Craniata</taxon>
        <taxon>Vertebrata</taxon>
        <taxon>Chondrichthyes</taxon>
        <taxon>Elasmobranchii</taxon>
        <taxon>Galeomorphii</taxon>
        <taxon>Galeoidea</taxon>
        <taxon>Orectolobiformes</taxon>
        <taxon>Hemiscylliidae</taxon>
        <taxon>Chiloscyllium</taxon>
    </lineage>
</organism>
<keyword evidence="2" id="KW-0812">Transmembrane</keyword>
<dbReference type="EMBL" id="BEZZ01001008">
    <property type="protein sequence ID" value="GCC37491.1"/>
    <property type="molecule type" value="Genomic_DNA"/>
</dbReference>
<dbReference type="SUPFAM" id="SSF52058">
    <property type="entry name" value="L domain-like"/>
    <property type="match status" value="1"/>
</dbReference>
<feature type="transmembrane region" description="Helical" evidence="2">
    <location>
        <begin position="117"/>
        <end position="138"/>
    </location>
</feature>
<evidence type="ECO:0000256" key="1">
    <source>
        <dbReference type="SAM" id="MobiDB-lite"/>
    </source>
</evidence>
<dbReference type="Proteomes" id="UP000287033">
    <property type="component" value="Unassembled WGS sequence"/>
</dbReference>
<accession>A0A401T496</accession>
<dbReference type="GO" id="GO:0016020">
    <property type="term" value="C:membrane"/>
    <property type="evidence" value="ECO:0007669"/>
    <property type="project" value="InterPro"/>
</dbReference>